<dbReference type="Gene3D" id="3.10.129.10">
    <property type="entry name" value="Hotdog Thioesterase"/>
    <property type="match status" value="1"/>
</dbReference>
<keyword evidence="1" id="KW-0456">Lyase</keyword>
<dbReference type="InterPro" id="IPR029069">
    <property type="entry name" value="HotDog_dom_sf"/>
</dbReference>
<reference evidence="2" key="1">
    <citation type="submission" date="2018-08" db="EMBL/GenBank/DDBJ databases">
        <authorList>
            <person name="Chevrot R."/>
        </authorList>
    </citation>
    <scope>NUCLEOTIDE SEQUENCE [LARGE SCALE GENOMIC DNA]</scope>
</reference>
<gene>
    <name evidence="1" type="primary">ycsD</name>
    <name evidence="1" type="ORF">PBLR_11834</name>
</gene>
<protein>
    <submittedName>
        <fullName evidence="1">Putative hydroxyacyl-(Acyl carrier protein) dehydratase</fullName>
        <ecNumber evidence="1">4.2.1.-</ecNumber>
    </submittedName>
</protein>
<dbReference type="PANTHER" id="PTHR30272">
    <property type="entry name" value="3-HYDROXYACYL-[ACYL-CARRIER-PROTEIN] DEHYDRATASE"/>
    <property type="match status" value="1"/>
</dbReference>
<dbReference type="Pfam" id="PF07977">
    <property type="entry name" value="FabA"/>
    <property type="match status" value="1"/>
</dbReference>
<dbReference type="CDD" id="cd01288">
    <property type="entry name" value="FabZ"/>
    <property type="match status" value="1"/>
</dbReference>
<dbReference type="AlphaFoldDB" id="A0A383RA10"/>
<organism evidence="1 2">
    <name type="scientific">Paenibacillus alvei</name>
    <name type="common">Bacillus alvei</name>
    <dbReference type="NCBI Taxonomy" id="44250"/>
    <lineage>
        <taxon>Bacteria</taxon>
        <taxon>Bacillati</taxon>
        <taxon>Bacillota</taxon>
        <taxon>Bacilli</taxon>
        <taxon>Bacillales</taxon>
        <taxon>Paenibacillaceae</taxon>
        <taxon>Paenibacillus</taxon>
    </lineage>
</organism>
<dbReference type="Proteomes" id="UP000304148">
    <property type="component" value="Chromosome"/>
</dbReference>
<dbReference type="PANTHER" id="PTHR30272:SF3">
    <property type="entry name" value="(3R)-HYDROXYMYRISTOYL-[ACYL CARRIER PROTEIN] DEHYDRATASE"/>
    <property type="match status" value="1"/>
</dbReference>
<dbReference type="EMBL" id="LS992241">
    <property type="protein sequence ID" value="SYX83412.1"/>
    <property type="molecule type" value="Genomic_DNA"/>
</dbReference>
<dbReference type="SUPFAM" id="SSF54637">
    <property type="entry name" value="Thioesterase/thiol ester dehydrase-isomerase"/>
    <property type="match status" value="1"/>
</dbReference>
<proteinExistence type="predicted"/>
<dbReference type="EC" id="4.2.1.-" evidence="1"/>
<dbReference type="RefSeq" id="WP_138185512.1">
    <property type="nucleotide sequence ID" value="NZ_LS992241.1"/>
</dbReference>
<dbReference type="InterPro" id="IPR013114">
    <property type="entry name" value="FabA_FabZ"/>
</dbReference>
<dbReference type="GO" id="GO:0016829">
    <property type="term" value="F:lyase activity"/>
    <property type="evidence" value="ECO:0007669"/>
    <property type="project" value="UniProtKB-KW"/>
</dbReference>
<accession>A0A383RA10</accession>
<evidence type="ECO:0000313" key="1">
    <source>
        <dbReference type="EMBL" id="SYX83412.1"/>
    </source>
</evidence>
<name>A0A383RA10_PAEAL</name>
<evidence type="ECO:0000313" key="2">
    <source>
        <dbReference type="Proteomes" id="UP000304148"/>
    </source>
</evidence>
<sequence>MNIQEVMDILPHRYPFLMIDRVTQIEPGTSAIGYKLISHNEWFMSGASTFMPDSLIIEALAQLGAFTAVQSQQGGLGFLSSLKGVESMGRAYAGDKLELSYEVLRSKKGFTIGKGEASVDGRVILRADEIMIYTAS</sequence>